<proteinExistence type="predicted"/>
<dbReference type="AlphaFoldDB" id="A0A1H8WA24"/>
<protein>
    <submittedName>
        <fullName evidence="1">Uncharacterized protein</fullName>
    </submittedName>
</protein>
<name>A0A1H8WA24_9EURY</name>
<sequence>MELTNRQVHLYLGPAEYVYAKVMDDVNMSGLARQSVRNHAKRSGVDLDKIREVVEQEIGADGTSGNGSGQFESIDDLIEEFRSPEEIAKLAHNGQNK</sequence>
<organism evidence="1 2">
    <name type="scientific">Halorientalis persicus</name>
    <dbReference type="NCBI Taxonomy" id="1367881"/>
    <lineage>
        <taxon>Archaea</taxon>
        <taxon>Methanobacteriati</taxon>
        <taxon>Methanobacteriota</taxon>
        <taxon>Stenosarchaea group</taxon>
        <taxon>Halobacteria</taxon>
        <taxon>Halobacteriales</taxon>
        <taxon>Haloarculaceae</taxon>
        <taxon>Halorientalis</taxon>
    </lineage>
</organism>
<keyword evidence="2" id="KW-1185">Reference proteome</keyword>
<evidence type="ECO:0000313" key="2">
    <source>
        <dbReference type="Proteomes" id="UP000198775"/>
    </source>
</evidence>
<evidence type="ECO:0000313" key="1">
    <source>
        <dbReference type="EMBL" id="SEP24505.1"/>
    </source>
</evidence>
<dbReference type="EMBL" id="FOCX01000053">
    <property type="protein sequence ID" value="SEP24505.1"/>
    <property type="molecule type" value="Genomic_DNA"/>
</dbReference>
<dbReference type="RefSeq" id="WP_092664649.1">
    <property type="nucleotide sequence ID" value="NZ_FOCX01000053.1"/>
</dbReference>
<gene>
    <name evidence="1" type="ORF">SAMN05216388_10534</name>
</gene>
<reference evidence="2" key="1">
    <citation type="submission" date="2016-10" db="EMBL/GenBank/DDBJ databases">
        <authorList>
            <person name="Varghese N."/>
            <person name="Submissions S."/>
        </authorList>
    </citation>
    <scope>NUCLEOTIDE SEQUENCE [LARGE SCALE GENOMIC DNA]</scope>
    <source>
        <strain evidence="2">IBRC-M 10043</strain>
    </source>
</reference>
<accession>A0A1H8WA24</accession>
<dbReference type="Proteomes" id="UP000198775">
    <property type="component" value="Unassembled WGS sequence"/>
</dbReference>